<evidence type="ECO:0000313" key="3">
    <source>
        <dbReference type="Proteomes" id="UP000218288"/>
    </source>
</evidence>
<evidence type="ECO:0000259" key="1">
    <source>
        <dbReference type="Pfam" id="PF13154"/>
    </source>
</evidence>
<proteinExistence type="predicted"/>
<name>A0A160PPV1_9HYPH</name>
<accession>A0A160PPV1</accession>
<sequence>MHDDELDELRARVDCRAVLENAGWELDAAESTAHAAKYRGGPAQIVIVTHSGKGWFDPLNDARGDVLALAQHLWGGTLGHARKALRPLAGISPEMRPSHREKAPPAPLDAAKAWRRAHRVAPGSQGWAYMMGRRGLPVATIERALGADLLREGIYGTVWALHRDSAGKPCGWEMRGPQYKGFAKGGDKALFWIGELSSAQRIAVTESWIDALSLATLETWPNSTAYVSTGGGFGPRTADAMRQLLPRTARLVAATDQGRGGELLADRLHDLAATACAGFGRLRPIAKDWNAQLTGR</sequence>
<gene>
    <name evidence="2" type="ORF">MPPM_5605</name>
</gene>
<feature type="domain" description="DUF3991" evidence="1">
    <location>
        <begin position="128"/>
        <end position="194"/>
    </location>
</feature>
<keyword evidence="2" id="KW-0614">Plasmid</keyword>
<dbReference type="RefSeq" id="WP_162296286.1">
    <property type="nucleotide sequence ID" value="NZ_AP014813.1"/>
</dbReference>
<dbReference type="Gene3D" id="3.40.1360.10">
    <property type="match status" value="1"/>
</dbReference>
<geneLocation type="plasmid" evidence="3">
    <name>pmppm04 dna</name>
</geneLocation>
<dbReference type="AlphaFoldDB" id="A0A160PPV1"/>
<dbReference type="EMBL" id="AP014813">
    <property type="protein sequence ID" value="BAU94210.1"/>
    <property type="molecule type" value="Genomic_DNA"/>
</dbReference>
<protein>
    <recommendedName>
        <fullName evidence="1">DUF3991 domain-containing protein</fullName>
    </recommendedName>
</protein>
<dbReference type="InterPro" id="IPR025054">
    <property type="entry name" value="DUF3991"/>
</dbReference>
<evidence type="ECO:0000313" key="2">
    <source>
        <dbReference type="EMBL" id="BAU94210.1"/>
    </source>
</evidence>
<dbReference type="Proteomes" id="UP000218288">
    <property type="component" value="Plasmid pMPPM04"/>
</dbReference>
<reference evidence="2 3" key="1">
    <citation type="journal article" date="2016" name="Genome Announc.">
        <title>Complete Genome Sequence of Methylobacterium populi P-1M, Isolated from Pink-Pigmented Household Biofilm.</title>
        <authorList>
            <person name="Morohoshi T."/>
            <person name="Ikeda T."/>
        </authorList>
    </citation>
    <scope>NUCLEOTIDE SEQUENCE [LARGE SCALE GENOMIC DNA]</scope>
    <source>
        <strain evidence="2 3">P-1M</strain>
        <plasmid evidence="3">Plasmid pmppm04 dna</plasmid>
    </source>
</reference>
<organism evidence="2 3">
    <name type="scientific">Methylorubrum populi</name>
    <dbReference type="NCBI Taxonomy" id="223967"/>
    <lineage>
        <taxon>Bacteria</taxon>
        <taxon>Pseudomonadati</taxon>
        <taxon>Pseudomonadota</taxon>
        <taxon>Alphaproteobacteria</taxon>
        <taxon>Hyphomicrobiales</taxon>
        <taxon>Methylobacteriaceae</taxon>
        <taxon>Methylorubrum</taxon>
    </lineage>
</organism>
<dbReference type="Pfam" id="PF13154">
    <property type="entry name" value="DUF3991"/>
    <property type="match status" value="1"/>
</dbReference>
<dbReference type="Pfam" id="PF13155">
    <property type="entry name" value="Toprim_2"/>
    <property type="match status" value="1"/>
</dbReference>